<protein>
    <recommendedName>
        <fullName evidence="3">Winged helix DNA-binding protein</fullName>
    </recommendedName>
</protein>
<organism evidence="1 2">
    <name type="scientific">Herbihabitans rhizosphaerae</name>
    <dbReference type="NCBI Taxonomy" id="1872711"/>
    <lineage>
        <taxon>Bacteria</taxon>
        <taxon>Bacillati</taxon>
        <taxon>Actinomycetota</taxon>
        <taxon>Actinomycetes</taxon>
        <taxon>Pseudonocardiales</taxon>
        <taxon>Pseudonocardiaceae</taxon>
        <taxon>Herbihabitans</taxon>
    </lineage>
</organism>
<dbReference type="EMBL" id="SGWQ01000001">
    <property type="protein sequence ID" value="RZS44354.1"/>
    <property type="molecule type" value="Genomic_DNA"/>
</dbReference>
<gene>
    <name evidence="1" type="ORF">EV193_101229</name>
</gene>
<dbReference type="Proteomes" id="UP000294257">
    <property type="component" value="Unassembled WGS sequence"/>
</dbReference>
<name>A0A4Q7L522_9PSEU</name>
<evidence type="ECO:0000313" key="2">
    <source>
        <dbReference type="Proteomes" id="UP000294257"/>
    </source>
</evidence>
<reference evidence="1 2" key="1">
    <citation type="submission" date="2019-02" db="EMBL/GenBank/DDBJ databases">
        <title>Genomic Encyclopedia of Type Strains, Phase IV (KMG-IV): sequencing the most valuable type-strain genomes for metagenomic binning, comparative biology and taxonomic classification.</title>
        <authorList>
            <person name="Goeker M."/>
        </authorList>
    </citation>
    <scope>NUCLEOTIDE SEQUENCE [LARGE SCALE GENOMIC DNA]</scope>
    <source>
        <strain evidence="1 2">DSM 101727</strain>
    </source>
</reference>
<sequence length="130" mass="14597">MDRPAGWTRTYSSAPIVDLRDVAKLDSCRLAGLSRAEQGHLRRFGRRVFCAGQACPEQVVLAVHDLIREGLLSNVIEPGEAAVRIELTESGRAELARLTREPRALTVEELVCHWRDRPSPRGIDAEQRDR</sequence>
<dbReference type="RefSeq" id="WP_130342046.1">
    <property type="nucleotide sequence ID" value="NZ_SGWQ01000001.1"/>
</dbReference>
<keyword evidence="2" id="KW-1185">Reference proteome</keyword>
<comment type="caution">
    <text evidence="1">The sequence shown here is derived from an EMBL/GenBank/DDBJ whole genome shotgun (WGS) entry which is preliminary data.</text>
</comment>
<proteinExistence type="predicted"/>
<accession>A0A4Q7L522</accession>
<evidence type="ECO:0000313" key="1">
    <source>
        <dbReference type="EMBL" id="RZS44354.1"/>
    </source>
</evidence>
<evidence type="ECO:0008006" key="3">
    <source>
        <dbReference type="Google" id="ProtNLM"/>
    </source>
</evidence>
<dbReference type="AlphaFoldDB" id="A0A4Q7L522"/>
<dbReference type="OrthoDB" id="3704501at2"/>